<name>A0A3G2KJ57_9CAUD</name>
<evidence type="ECO:0000313" key="2">
    <source>
        <dbReference type="Proteomes" id="UP000269345"/>
    </source>
</evidence>
<evidence type="ECO:0000313" key="1">
    <source>
        <dbReference type="EMBL" id="AYN58920.1"/>
    </source>
</evidence>
<organism evidence="1 2">
    <name type="scientific">Arthrobacter phage Richie</name>
    <dbReference type="NCBI Taxonomy" id="2419967"/>
    <lineage>
        <taxon>Viruses</taxon>
        <taxon>Duplodnaviria</taxon>
        <taxon>Heunggongvirae</taxon>
        <taxon>Uroviricota</taxon>
        <taxon>Caudoviricetes</taxon>
        <taxon>Richievirus</taxon>
        <taxon>Richievirus richie</taxon>
    </lineage>
</organism>
<dbReference type="Proteomes" id="UP000269345">
    <property type="component" value="Segment"/>
</dbReference>
<gene>
    <name evidence="1" type="primary">94</name>
    <name evidence="1" type="ORF">PBI_RICHIE_94</name>
</gene>
<sequence>MSQECTTEDCANHTSTYLCSQCVSDLQQWLEKVPTLITELSVTVARLDQIRPANAGWNSGGVPGSAAPINLDALQLQENLRSVGKDANAYAQDERAAGLAWLIQDWVTKAELLVSGPEEVFTYGTCGAFKGDDEPPCPATLMDQPGARYVECGECGKSHDIQQRRRNLTAQIGSEPLPPREVREFLKDKANIIIKAKDLENWVALRRLPYVHERVTTDTKPRRIFFPGDVFKIAQEMRERRVKV</sequence>
<dbReference type="GeneID" id="77931683"/>
<accession>A0A3G2KJ57</accession>
<proteinExistence type="predicted"/>
<reference evidence="1 2" key="1">
    <citation type="submission" date="2018-09" db="EMBL/GenBank/DDBJ databases">
        <authorList>
            <person name="Rimple P.A."/>
            <person name="Stoner T.H."/>
            <person name="Garlena R.A."/>
            <person name="Russell D.A."/>
            <person name="Pope W.H."/>
            <person name="Jacobs-Sera D."/>
            <person name="Hatfull G.F."/>
        </authorList>
    </citation>
    <scope>NUCLEOTIDE SEQUENCE [LARGE SCALE GENOMIC DNA]</scope>
</reference>
<keyword evidence="2" id="KW-1185">Reference proteome</keyword>
<evidence type="ECO:0008006" key="3">
    <source>
        <dbReference type="Google" id="ProtNLM"/>
    </source>
</evidence>
<dbReference type="EMBL" id="MH834625">
    <property type="protein sequence ID" value="AYN58920.1"/>
    <property type="molecule type" value="Genomic_DNA"/>
</dbReference>
<protein>
    <recommendedName>
        <fullName evidence="3">Helix-turn-helix DNA binding domain protein</fullName>
    </recommendedName>
</protein>
<dbReference type="RefSeq" id="YP_010655815.1">
    <property type="nucleotide sequence ID" value="NC_070831.1"/>
</dbReference>
<dbReference type="KEGG" id="vg:77931683"/>